<accession>A0A9N9CTM7</accession>
<dbReference type="Proteomes" id="UP000789759">
    <property type="component" value="Unassembled WGS sequence"/>
</dbReference>
<organism evidence="1 2">
    <name type="scientific">Cetraspora pellucida</name>
    <dbReference type="NCBI Taxonomy" id="1433469"/>
    <lineage>
        <taxon>Eukaryota</taxon>
        <taxon>Fungi</taxon>
        <taxon>Fungi incertae sedis</taxon>
        <taxon>Mucoromycota</taxon>
        <taxon>Glomeromycotina</taxon>
        <taxon>Glomeromycetes</taxon>
        <taxon>Diversisporales</taxon>
        <taxon>Gigasporaceae</taxon>
        <taxon>Cetraspora</taxon>
    </lineage>
</organism>
<comment type="caution">
    <text evidence="1">The sequence shown here is derived from an EMBL/GenBank/DDBJ whole genome shotgun (WGS) entry which is preliminary data.</text>
</comment>
<sequence>MVIINVYLITQILESTQKHKNFCLELVWDLINNASSKEEIQLRVCSQ</sequence>
<dbReference type="EMBL" id="CAJVQA010005031">
    <property type="protein sequence ID" value="CAG8611668.1"/>
    <property type="molecule type" value="Genomic_DNA"/>
</dbReference>
<gene>
    <name evidence="1" type="ORF">CPELLU_LOCUS7484</name>
</gene>
<reference evidence="1" key="1">
    <citation type="submission" date="2021-06" db="EMBL/GenBank/DDBJ databases">
        <authorList>
            <person name="Kallberg Y."/>
            <person name="Tangrot J."/>
            <person name="Rosling A."/>
        </authorList>
    </citation>
    <scope>NUCLEOTIDE SEQUENCE</scope>
    <source>
        <strain evidence="1">FL966</strain>
    </source>
</reference>
<keyword evidence="2" id="KW-1185">Reference proteome</keyword>
<protein>
    <submittedName>
        <fullName evidence="1">10910_t:CDS:1</fullName>
    </submittedName>
</protein>
<evidence type="ECO:0000313" key="1">
    <source>
        <dbReference type="EMBL" id="CAG8611668.1"/>
    </source>
</evidence>
<dbReference type="AlphaFoldDB" id="A0A9N9CTM7"/>
<name>A0A9N9CTM7_9GLOM</name>
<proteinExistence type="predicted"/>
<dbReference type="OrthoDB" id="10466925at2759"/>
<evidence type="ECO:0000313" key="2">
    <source>
        <dbReference type="Proteomes" id="UP000789759"/>
    </source>
</evidence>